<dbReference type="PROSITE" id="PS50164">
    <property type="entry name" value="GIY_YIG"/>
    <property type="match status" value="1"/>
</dbReference>
<protein>
    <recommendedName>
        <fullName evidence="2">GIY-YIG domain-containing protein</fullName>
    </recommendedName>
</protein>
<comment type="caution">
    <text evidence="3">The sequence shown here is derived from an EMBL/GenBank/DDBJ whole genome shotgun (WGS) entry which is preliminary data.</text>
</comment>
<evidence type="ECO:0000259" key="2">
    <source>
        <dbReference type="PROSITE" id="PS50164"/>
    </source>
</evidence>
<sequence>MPYYYVYILECSDKTLYVGCTNNLKKRIAQHNNSKQGAHYTKIRRPVILKHSEKFKKLLSARRREAEIKTWPRKRRLDLIKLGKKIQFDRVGK</sequence>
<name>A0A1G2FNA9_9BACT</name>
<dbReference type="CDD" id="cd10456">
    <property type="entry name" value="GIY-YIG_UPF0213"/>
    <property type="match status" value="1"/>
</dbReference>
<dbReference type="InterPro" id="IPR000305">
    <property type="entry name" value="GIY-YIG_endonuc"/>
</dbReference>
<proteinExistence type="inferred from homology"/>
<dbReference type="Gene3D" id="3.40.1440.10">
    <property type="entry name" value="GIY-YIG endonuclease"/>
    <property type="match status" value="1"/>
</dbReference>
<evidence type="ECO:0000313" key="4">
    <source>
        <dbReference type="Proteomes" id="UP000177126"/>
    </source>
</evidence>
<evidence type="ECO:0000313" key="3">
    <source>
        <dbReference type="EMBL" id="OGZ39604.1"/>
    </source>
</evidence>
<dbReference type="PANTHER" id="PTHR34477">
    <property type="entry name" value="UPF0213 PROTEIN YHBQ"/>
    <property type="match status" value="1"/>
</dbReference>
<dbReference type="Pfam" id="PF01541">
    <property type="entry name" value="GIY-YIG"/>
    <property type="match status" value="1"/>
</dbReference>
<gene>
    <name evidence="3" type="ORF">A3B04_01615</name>
</gene>
<dbReference type="InterPro" id="IPR050190">
    <property type="entry name" value="UPF0213_domain"/>
</dbReference>
<dbReference type="SUPFAM" id="SSF82771">
    <property type="entry name" value="GIY-YIG endonuclease"/>
    <property type="match status" value="1"/>
</dbReference>
<dbReference type="PANTHER" id="PTHR34477:SF1">
    <property type="entry name" value="UPF0213 PROTEIN YHBQ"/>
    <property type="match status" value="1"/>
</dbReference>
<evidence type="ECO:0000256" key="1">
    <source>
        <dbReference type="ARBA" id="ARBA00007435"/>
    </source>
</evidence>
<reference evidence="3 4" key="1">
    <citation type="journal article" date="2016" name="Nat. Commun.">
        <title>Thousands of microbial genomes shed light on interconnected biogeochemical processes in an aquifer system.</title>
        <authorList>
            <person name="Anantharaman K."/>
            <person name="Brown C.T."/>
            <person name="Hug L.A."/>
            <person name="Sharon I."/>
            <person name="Castelle C.J."/>
            <person name="Probst A.J."/>
            <person name="Thomas B.C."/>
            <person name="Singh A."/>
            <person name="Wilkins M.J."/>
            <person name="Karaoz U."/>
            <person name="Brodie E.L."/>
            <person name="Williams K.H."/>
            <person name="Hubbard S.S."/>
            <person name="Banfield J.F."/>
        </authorList>
    </citation>
    <scope>NUCLEOTIDE SEQUENCE [LARGE SCALE GENOMIC DNA]</scope>
</reference>
<dbReference type="EMBL" id="MHNF01000051">
    <property type="protein sequence ID" value="OGZ39604.1"/>
    <property type="molecule type" value="Genomic_DNA"/>
</dbReference>
<organism evidence="3 4">
    <name type="scientific">Candidatus Portnoybacteria bacterium RIFCSPLOWO2_02_FULL_39_11</name>
    <dbReference type="NCBI Taxonomy" id="1802001"/>
    <lineage>
        <taxon>Bacteria</taxon>
        <taxon>Candidatus Portnoyibacteriota</taxon>
    </lineage>
</organism>
<dbReference type="InterPro" id="IPR035901">
    <property type="entry name" value="GIY-YIG_endonuc_sf"/>
</dbReference>
<dbReference type="SMART" id="SM00465">
    <property type="entry name" value="GIYc"/>
    <property type="match status" value="1"/>
</dbReference>
<feature type="domain" description="GIY-YIG" evidence="2">
    <location>
        <begin position="2"/>
        <end position="79"/>
    </location>
</feature>
<dbReference type="AlphaFoldDB" id="A0A1G2FNA9"/>
<dbReference type="Proteomes" id="UP000177126">
    <property type="component" value="Unassembled WGS sequence"/>
</dbReference>
<comment type="similarity">
    <text evidence="1">Belongs to the UPF0213 family.</text>
</comment>
<accession>A0A1G2FNA9</accession>